<evidence type="ECO:0000256" key="1">
    <source>
        <dbReference type="SAM" id="Phobius"/>
    </source>
</evidence>
<name>A0A0S8FUR3_UNCW3</name>
<dbReference type="EMBL" id="LJUJ01000014">
    <property type="protein sequence ID" value="KPK63357.1"/>
    <property type="molecule type" value="Genomic_DNA"/>
</dbReference>
<organism evidence="2 3">
    <name type="scientific">candidate division WOR_3 bacterium SM23_42</name>
    <dbReference type="NCBI Taxonomy" id="1703779"/>
    <lineage>
        <taxon>Bacteria</taxon>
        <taxon>Bacteria division WOR-3</taxon>
    </lineage>
</organism>
<feature type="transmembrane region" description="Helical" evidence="1">
    <location>
        <begin position="14"/>
        <end position="32"/>
    </location>
</feature>
<accession>A0A0S8FUR3</accession>
<reference evidence="2 3" key="1">
    <citation type="journal article" date="2015" name="Microbiome">
        <title>Genomic resolution of linkages in carbon, nitrogen, and sulfur cycling among widespread estuary sediment bacteria.</title>
        <authorList>
            <person name="Baker B.J."/>
            <person name="Lazar C.S."/>
            <person name="Teske A.P."/>
            <person name="Dick G.J."/>
        </authorList>
    </citation>
    <scope>NUCLEOTIDE SEQUENCE [LARGE SCALE GENOMIC DNA]</scope>
    <source>
        <strain evidence="2">SM23_42</strain>
    </source>
</reference>
<dbReference type="Proteomes" id="UP000051373">
    <property type="component" value="Unassembled WGS sequence"/>
</dbReference>
<comment type="caution">
    <text evidence="2">The sequence shown here is derived from an EMBL/GenBank/DDBJ whole genome shotgun (WGS) entry which is preliminary data.</text>
</comment>
<keyword evidence="1" id="KW-0472">Membrane</keyword>
<gene>
    <name evidence="2" type="ORF">AMJ83_07235</name>
</gene>
<sequence>MVIKSSIAMNTTQYFNFLSIIDTSSFFVVLLIKDVHYVFDIQITLHNLPWDNDVLVTSFQSKEQTSMVD</sequence>
<keyword evidence="1" id="KW-0812">Transmembrane</keyword>
<evidence type="ECO:0000313" key="2">
    <source>
        <dbReference type="EMBL" id="KPK63357.1"/>
    </source>
</evidence>
<proteinExistence type="predicted"/>
<evidence type="ECO:0000313" key="3">
    <source>
        <dbReference type="Proteomes" id="UP000051373"/>
    </source>
</evidence>
<dbReference type="AlphaFoldDB" id="A0A0S8FUR3"/>
<protein>
    <submittedName>
        <fullName evidence="2">Uncharacterized protein</fullName>
    </submittedName>
</protein>
<keyword evidence="1" id="KW-1133">Transmembrane helix</keyword>